<reference evidence="1" key="1">
    <citation type="submission" date="2019-12" db="EMBL/GenBank/DDBJ databases">
        <title>Whole-genome sequence of Halomicrobium mukohataei pws1.</title>
        <authorList>
            <person name="Verma D.K."/>
            <person name="Gopal K."/>
            <person name="Prasad E.S."/>
        </authorList>
    </citation>
    <scope>NUCLEOTIDE SEQUENCE</scope>
    <source>
        <strain evidence="1">Pws1</strain>
    </source>
</reference>
<proteinExistence type="predicted"/>
<gene>
    <name evidence="1" type="ORF">GOC74_05100</name>
</gene>
<organism evidence="1 2">
    <name type="scientific">Halomicrobium mukohataei</name>
    <dbReference type="NCBI Taxonomy" id="57705"/>
    <lineage>
        <taxon>Archaea</taxon>
        <taxon>Methanobacteriati</taxon>
        <taxon>Methanobacteriota</taxon>
        <taxon>Stenosarchaea group</taxon>
        <taxon>Halobacteria</taxon>
        <taxon>Halobacteriales</taxon>
        <taxon>Haloarculaceae</taxon>
        <taxon>Halomicrobium</taxon>
    </lineage>
</organism>
<sequence length="52" mass="6272">MKEIEEMSNEELVEEYRETVEFRAIESSQGQVTPHEIQFRKALENEILERMD</sequence>
<dbReference type="Proteomes" id="UP000608662">
    <property type="component" value="Unassembled WGS sequence"/>
</dbReference>
<name>A0A847UAN8_9EURY</name>
<dbReference type="EMBL" id="WOYG01000001">
    <property type="protein sequence ID" value="NLV09307.1"/>
    <property type="molecule type" value="Genomic_DNA"/>
</dbReference>
<dbReference type="RefSeq" id="WP_170093191.1">
    <property type="nucleotide sequence ID" value="NZ_WOYG01000001.1"/>
</dbReference>
<evidence type="ECO:0000313" key="2">
    <source>
        <dbReference type="Proteomes" id="UP000608662"/>
    </source>
</evidence>
<protein>
    <submittedName>
        <fullName evidence="1">Uncharacterized protein</fullName>
    </submittedName>
</protein>
<accession>A0A847UAN8</accession>
<dbReference type="AlphaFoldDB" id="A0A847UAN8"/>
<comment type="caution">
    <text evidence="1">The sequence shown here is derived from an EMBL/GenBank/DDBJ whole genome shotgun (WGS) entry which is preliminary data.</text>
</comment>
<evidence type="ECO:0000313" key="1">
    <source>
        <dbReference type="EMBL" id="NLV09307.1"/>
    </source>
</evidence>